<dbReference type="Gene3D" id="1.10.730.10">
    <property type="entry name" value="Isoleucyl-tRNA Synthetase, Domain 1"/>
    <property type="match status" value="1"/>
</dbReference>
<keyword evidence="2" id="KW-1185">Reference proteome</keyword>
<dbReference type="GO" id="GO:0006420">
    <property type="term" value="P:arginyl-tRNA aminoacylation"/>
    <property type="evidence" value="ECO:0007669"/>
    <property type="project" value="InterPro"/>
</dbReference>
<protein>
    <submittedName>
        <fullName evidence="3">Uncharacterized protein LOC108674962</fullName>
    </submittedName>
</protein>
<dbReference type="InterPro" id="IPR008909">
    <property type="entry name" value="DALR_anticod-bd"/>
</dbReference>
<dbReference type="GO" id="GO:0000049">
    <property type="term" value="F:tRNA binding"/>
    <property type="evidence" value="ECO:0007669"/>
    <property type="project" value="TreeGrafter"/>
</dbReference>
<dbReference type="SUPFAM" id="SSF47323">
    <property type="entry name" value="Anticodon-binding domain of a subclass of class I aminoacyl-tRNA synthetases"/>
    <property type="match status" value="1"/>
</dbReference>
<dbReference type="OrthoDB" id="9990834at2759"/>
<gene>
    <name evidence="3" type="primary">LOC108674962</name>
</gene>
<evidence type="ECO:0000313" key="3">
    <source>
        <dbReference type="RefSeq" id="XP_018018436.1"/>
    </source>
</evidence>
<dbReference type="PANTHER" id="PTHR16043">
    <property type="entry name" value="DALRD3 PROTEIN"/>
    <property type="match status" value="1"/>
</dbReference>
<dbReference type="SMART" id="SM00836">
    <property type="entry name" value="DALR_1"/>
    <property type="match status" value="1"/>
</dbReference>
<dbReference type="GO" id="GO:0005524">
    <property type="term" value="F:ATP binding"/>
    <property type="evidence" value="ECO:0007669"/>
    <property type="project" value="InterPro"/>
</dbReference>
<dbReference type="InterPro" id="IPR037380">
    <property type="entry name" value="DALRD3"/>
</dbReference>
<dbReference type="AlphaFoldDB" id="A0A8B7P018"/>
<dbReference type="Pfam" id="PF05746">
    <property type="entry name" value="DALR_1"/>
    <property type="match status" value="1"/>
</dbReference>
<dbReference type="InterPro" id="IPR009080">
    <property type="entry name" value="tRNAsynth_Ia_anticodon-bd"/>
</dbReference>
<dbReference type="PANTHER" id="PTHR16043:SF1">
    <property type="entry name" value="DALR ANTICODON-BINDING DOMAIN-CONTAINING PROTEIN 3"/>
    <property type="match status" value="1"/>
</dbReference>
<dbReference type="Proteomes" id="UP000694843">
    <property type="component" value="Unplaced"/>
</dbReference>
<dbReference type="GO" id="GO:0106217">
    <property type="term" value="P:tRNA C3-cytosine methylation"/>
    <property type="evidence" value="ECO:0007669"/>
    <property type="project" value="TreeGrafter"/>
</dbReference>
<reference evidence="3" key="1">
    <citation type="submission" date="2025-08" db="UniProtKB">
        <authorList>
            <consortium name="RefSeq"/>
        </authorList>
    </citation>
    <scope>IDENTIFICATION</scope>
    <source>
        <tissue evidence="3">Whole organism</tissue>
    </source>
</reference>
<dbReference type="RefSeq" id="XP_018018436.1">
    <property type="nucleotide sequence ID" value="XM_018162947.2"/>
</dbReference>
<name>A0A8B7P018_HYAAZ</name>
<proteinExistence type="predicted"/>
<dbReference type="GO" id="GO:0004814">
    <property type="term" value="F:arginine-tRNA ligase activity"/>
    <property type="evidence" value="ECO:0007669"/>
    <property type="project" value="InterPro"/>
</dbReference>
<evidence type="ECO:0000259" key="1">
    <source>
        <dbReference type="SMART" id="SM00836"/>
    </source>
</evidence>
<dbReference type="GeneID" id="108674962"/>
<organism evidence="2 3">
    <name type="scientific">Hyalella azteca</name>
    <name type="common">Amphipod</name>
    <dbReference type="NCBI Taxonomy" id="294128"/>
    <lineage>
        <taxon>Eukaryota</taxon>
        <taxon>Metazoa</taxon>
        <taxon>Ecdysozoa</taxon>
        <taxon>Arthropoda</taxon>
        <taxon>Crustacea</taxon>
        <taxon>Multicrustacea</taxon>
        <taxon>Malacostraca</taxon>
        <taxon>Eumalacostraca</taxon>
        <taxon>Peracarida</taxon>
        <taxon>Amphipoda</taxon>
        <taxon>Senticaudata</taxon>
        <taxon>Talitrida</taxon>
        <taxon>Talitroidea</taxon>
        <taxon>Hyalellidae</taxon>
        <taxon>Hyalella</taxon>
    </lineage>
</organism>
<accession>A0A8B7P018</accession>
<dbReference type="KEGG" id="hazt:108674962"/>
<sequence length="507" mass="55669">MDCKEAVLRAVIISCRDYWSENAMQFTAINCFGSTSHIKIVTQRFHECGHLRINLQQLINEYISSSNKPELLELVNKDLVHPTSVVLANIQLHLQGTNYPVERRALLEKGILMLWLSQPTVMRNVILGAVSAQETLQSKAAQYESFLASGLDVSLLYGAQNILTNQTVSVLTISASCTADSRSDNETAVSEDISSYRASVVADLVSAIVCLCGGQIQRCHTRLCPSLCQNCNENEDSEGQVHNKAAAGECHAAQLIAVVQGSGVSCHSPPAVLVGPVVDALHKKKLRHWDARRCHELIYAELEAASAHKQPLDGAGWPELLHQQAASCLRLLLLTPAPSSPLQLRTVAPASNVRDVAFQLYNYARVHALLSAHAALQASGAVPPLPPPADVSYGSLTQPEEWGLTWLYVHEWPCLVHKLGTAVLRCSAHGNETSNKRFFPSHLVAKFLHDLSHCFSVYYNRVHILPGSVVPKHLVDVLHARIYLLMAIKNTMDAAFYLMNIVPPTQM</sequence>
<evidence type="ECO:0000313" key="2">
    <source>
        <dbReference type="Proteomes" id="UP000694843"/>
    </source>
</evidence>
<feature type="domain" description="DALR anticodon binding" evidence="1">
    <location>
        <begin position="360"/>
        <end position="507"/>
    </location>
</feature>